<dbReference type="InterPro" id="IPR017927">
    <property type="entry name" value="FAD-bd_FR_type"/>
</dbReference>
<dbReference type="GeneID" id="117239683"/>
<dbReference type="AlphaFoldDB" id="A0A6J3L6S1"/>
<evidence type="ECO:0000313" key="10">
    <source>
        <dbReference type="RefSeq" id="XP_033361323.1"/>
    </source>
</evidence>
<dbReference type="CDD" id="cd06183">
    <property type="entry name" value="cyt_b5_reduct_like"/>
    <property type="match status" value="1"/>
</dbReference>
<dbReference type="PRINTS" id="PR00406">
    <property type="entry name" value="CYTB5RDTASE"/>
</dbReference>
<evidence type="ECO:0000259" key="8">
    <source>
        <dbReference type="PROSITE" id="PS51384"/>
    </source>
</evidence>
<feature type="domain" description="FAD-binding FR-type" evidence="8">
    <location>
        <begin position="445"/>
        <end position="555"/>
    </location>
</feature>
<dbReference type="Pfam" id="PF00173">
    <property type="entry name" value="Cyt-b5"/>
    <property type="match status" value="1"/>
</dbReference>
<dbReference type="InterPro" id="IPR001433">
    <property type="entry name" value="OxRdtase_FAD/NAD-bd"/>
</dbReference>
<dbReference type="GO" id="GO:0004128">
    <property type="term" value="F:cytochrome-b5 reductase activity, acting on NAD(P)H"/>
    <property type="evidence" value="ECO:0007669"/>
    <property type="project" value="TreeGrafter"/>
</dbReference>
<dbReference type="Gene3D" id="3.40.50.80">
    <property type="entry name" value="Nucleotide-binding domain of ferredoxin-NADP reductase (FNR) module"/>
    <property type="match status" value="1"/>
</dbReference>
<dbReference type="InterPro" id="IPR036400">
    <property type="entry name" value="Cyt_B5-like_heme/steroid_sf"/>
</dbReference>
<dbReference type="InterPro" id="IPR001199">
    <property type="entry name" value="Cyt_B5-like_heme/steroid-bd"/>
</dbReference>
<dbReference type="RefSeq" id="XP_033361323.1">
    <property type="nucleotide sequence ID" value="XM_033505432.1"/>
</dbReference>
<feature type="domain" description="Cytochrome b5 heme-binding" evidence="7">
    <location>
        <begin position="216"/>
        <end position="292"/>
    </location>
</feature>
<accession>A0A6J3L6S1</accession>
<feature type="compositionally biased region" description="Polar residues" evidence="6">
    <location>
        <begin position="1"/>
        <end position="14"/>
    </location>
</feature>
<dbReference type="InterPro" id="IPR051872">
    <property type="entry name" value="Cytochrome_b5/Flavoprotein_Rdt"/>
</dbReference>
<evidence type="ECO:0000256" key="3">
    <source>
        <dbReference type="ARBA" id="ARBA00022723"/>
    </source>
</evidence>
<dbReference type="GO" id="GO:0020037">
    <property type="term" value="F:heme binding"/>
    <property type="evidence" value="ECO:0007669"/>
    <property type="project" value="InterPro"/>
</dbReference>
<keyword evidence="9" id="KW-1185">Reference proteome</keyword>
<dbReference type="GO" id="GO:0005783">
    <property type="term" value="C:endoplasmic reticulum"/>
    <property type="evidence" value="ECO:0007669"/>
    <property type="project" value="TreeGrafter"/>
</dbReference>
<comment type="similarity">
    <text evidence="1">Belongs to the flavoprotein pyridine nucleotide cytochrome reductase family.</text>
</comment>
<dbReference type="InterPro" id="IPR039261">
    <property type="entry name" value="FNR_nucleotide-bd"/>
</dbReference>
<keyword evidence="4" id="KW-0560">Oxidoreductase</keyword>
<dbReference type="SUPFAM" id="SSF55856">
    <property type="entry name" value="Cytochrome b5-like heme/steroid binding domain"/>
    <property type="match status" value="1"/>
</dbReference>
<dbReference type="PANTHER" id="PTHR46237">
    <property type="entry name" value="CYTOCHROME B5 REDUCTASE 4 FAMILY MEMBER"/>
    <property type="match status" value="1"/>
</dbReference>
<feature type="region of interest" description="Disordered" evidence="6">
    <location>
        <begin position="1"/>
        <end position="23"/>
    </location>
</feature>
<organism evidence="9 10">
    <name type="scientific">Bombus vosnesenskii</name>
    <dbReference type="NCBI Taxonomy" id="207650"/>
    <lineage>
        <taxon>Eukaryota</taxon>
        <taxon>Metazoa</taxon>
        <taxon>Ecdysozoa</taxon>
        <taxon>Arthropoda</taxon>
        <taxon>Hexapoda</taxon>
        <taxon>Insecta</taxon>
        <taxon>Pterygota</taxon>
        <taxon>Neoptera</taxon>
        <taxon>Endopterygota</taxon>
        <taxon>Hymenoptera</taxon>
        <taxon>Apocrita</taxon>
        <taxon>Aculeata</taxon>
        <taxon>Apoidea</taxon>
        <taxon>Anthophila</taxon>
        <taxon>Apidae</taxon>
        <taxon>Bombus</taxon>
        <taxon>Pyrobombus</taxon>
    </lineage>
</organism>
<evidence type="ECO:0000256" key="5">
    <source>
        <dbReference type="ARBA" id="ARBA00023004"/>
    </source>
</evidence>
<dbReference type="Gene3D" id="2.40.30.10">
    <property type="entry name" value="Translation factors"/>
    <property type="match status" value="1"/>
</dbReference>
<dbReference type="InterPro" id="IPR008333">
    <property type="entry name" value="Cbr1-like_FAD-bd_dom"/>
</dbReference>
<keyword evidence="3" id="KW-0479">Metal-binding</keyword>
<evidence type="ECO:0000313" key="9">
    <source>
        <dbReference type="Proteomes" id="UP000504631"/>
    </source>
</evidence>
<dbReference type="Pfam" id="PF00970">
    <property type="entry name" value="FAD_binding_6"/>
    <property type="match status" value="1"/>
</dbReference>
<dbReference type="PROSITE" id="PS50255">
    <property type="entry name" value="CYTOCHROME_B5_2"/>
    <property type="match status" value="1"/>
</dbReference>
<proteinExistence type="inferred from homology"/>
<dbReference type="GO" id="GO:0046872">
    <property type="term" value="F:metal ion binding"/>
    <property type="evidence" value="ECO:0007669"/>
    <property type="project" value="UniProtKB-KW"/>
</dbReference>
<feature type="compositionally biased region" description="Basic and acidic residues" evidence="6">
    <location>
        <begin position="118"/>
        <end position="137"/>
    </location>
</feature>
<evidence type="ECO:0000256" key="4">
    <source>
        <dbReference type="ARBA" id="ARBA00023002"/>
    </source>
</evidence>
<reference evidence="10" key="1">
    <citation type="submission" date="2025-08" db="UniProtKB">
        <authorList>
            <consortium name="RefSeq"/>
        </authorList>
    </citation>
    <scope>IDENTIFICATION</scope>
    <source>
        <tissue evidence="10">Muscle</tissue>
    </source>
</reference>
<dbReference type="SUPFAM" id="SSF63380">
    <property type="entry name" value="Riboflavin synthase domain-like"/>
    <property type="match status" value="1"/>
</dbReference>
<keyword evidence="5" id="KW-0408">Iron</keyword>
<feature type="compositionally biased region" description="Polar residues" evidence="6">
    <location>
        <begin position="139"/>
        <end position="148"/>
    </location>
</feature>
<dbReference type="InterPro" id="IPR018506">
    <property type="entry name" value="Cyt_B5_heme-BS"/>
</dbReference>
<feature type="compositionally biased region" description="Polar residues" evidence="6">
    <location>
        <begin position="169"/>
        <end position="186"/>
    </location>
</feature>
<feature type="region of interest" description="Disordered" evidence="6">
    <location>
        <begin position="102"/>
        <end position="190"/>
    </location>
</feature>
<evidence type="ECO:0000256" key="2">
    <source>
        <dbReference type="ARBA" id="ARBA00022617"/>
    </source>
</evidence>
<dbReference type="KEGG" id="bvk:117239683"/>
<gene>
    <name evidence="10" type="primary">LOC117239683</name>
</gene>
<evidence type="ECO:0000256" key="6">
    <source>
        <dbReference type="SAM" id="MobiDB-lite"/>
    </source>
</evidence>
<dbReference type="Gene3D" id="3.10.120.10">
    <property type="entry name" value="Cytochrome b5-like heme/steroid binding domain"/>
    <property type="match status" value="1"/>
</dbReference>
<dbReference type="PROSITE" id="PS00191">
    <property type="entry name" value="CYTOCHROME_B5_1"/>
    <property type="match status" value="1"/>
</dbReference>
<dbReference type="GO" id="GO:0006801">
    <property type="term" value="P:superoxide metabolic process"/>
    <property type="evidence" value="ECO:0007669"/>
    <property type="project" value="TreeGrafter"/>
</dbReference>
<sequence length="687" mass="76712">MHVAENSNRSTKPVATTGGDIDGQLLKYNTGQLRGTTVFRKFRSINSREATRWQLDRTPLTSKKEWGRGHGVNVRAHSTLYYDTVHAGEDINYKLVSSNKNTNNQEISMKKSLSKNQGKSDDTETKDIREKMEEIDVKPSSSTNSMANNPALLPSGVGQMKQLQGAKMVNQTESSSSGSATGNPRNKTALAPGHSLMDWIRLGNSGVDLTGVGGVPRVVTLSELATHNKQNDAWIAIRGIVFNVTRYMDFHPGGVNELMRGVGKDATKLFENVHAWVNYQSILQKCVVGRLSRGSVSGTTASSPTENAASSTSNCSSATLNLITSCTTHSVNQENVSDANLLNIKMEWRQTHDSFTLFYPTTCTYPSMCYQLSRISDSKLVYKLCFGSTIVMQELELTAEIEWPPDCYRDFEMREMTFTFAKRRIGLWKSYGNQTILRETNMDDRMYAEYEVLTNKPLSKLVHLLVVRAKDFLQVIPIGRHVEVKMNVMGMEVSRLYTPVPPCLHPDDMAPNYKSDCLCFMIKKYPNGALSPSITALEIGQTFLVSNALGDFMTEPYDMYSILHLIAGGTGLTVILGIIQQALARSCVSNINLLNFNKDEDNMFYVKELEKASTDERLKVTHILSQAGDTWKGRRGTLSDYLLEELVATSKPYAFVYTCGPPGFILSAKNSLRKLNWKPCQMYEFED</sequence>
<dbReference type="InterPro" id="IPR017938">
    <property type="entry name" value="Riboflavin_synthase-like_b-brl"/>
</dbReference>
<keyword evidence="2" id="KW-0349">Heme</keyword>
<evidence type="ECO:0000259" key="7">
    <source>
        <dbReference type="PROSITE" id="PS50255"/>
    </source>
</evidence>
<dbReference type="SUPFAM" id="SSF52343">
    <property type="entry name" value="Ferredoxin reductase-like, C-terminal NADP-linked domain"/>
    <property type="match status" value="1"/>
</dbReference>
<dbReference type="PROSITE" id="PS51384">
    <property type="entry name" value="FAD_FR"/>
    <property type="match status" value="1"/>
</dbReference>
<dbReference type="Pfam" id="PF00175">
    <property type="entry name" value="NAD_binding_1"/>
    <property type="match status" value="1"/>
</dbReference>
<dbReference type="Proteomes" id="UP000504631">
    <property type="component" value="Unplaced"/>
</dbReference>
<dbReference type="SMART" id="SM01117">
    <property type="entry name" value="Cyt-b5"/>
    <property type="match status" value="1"/>
</dbReference>
<dbReference type="PANTHER" id="PTHR46237:SF1">
    <property type="entry name" value="CYTOCHROME B5 REDUCTASE 4"/>
    <property type="match status" value="1"/>
</dbReference>
<dbReference type="FunFam" id="3.10.120.10:FF:000001">
    <property type="entry name" value="Cytochrome b5 reductase 4"/>
    <property type="match status" value="1"/>
</dbReference>
<name>A0A6J3L6S1_9HYME</name>
<protein>
    <submittedName>
        <fullName evidence="10">LOW QUALITY PROTEIN: cytochrome b5 reductase 4</fullName>
    </submittedName>
</protein>
<evidence type="ECO:0000256" key="1">
    <source>
        <dbReference type="ARBA" id="ARBA00006105"/>
    </source>
</evidence>